<dbReference type="Gene3D" id="1.25.10.90">
    <property type="match status" value="1"/>
</dbReference>
<dbReference type="EMBL" id="FMMM01000031">
    <property type="protein sequence ID" value="SCQ20018.1"/>
    <property type="molecule type" value="Genomic_DNA"/>
</dbReference>
<dbReference type="SUPFAM" id="SSF48371">
    <property type="entry name" value="ARM repeat"/>
    <property type="match status" value="1"/>
</dbReference>
<dbReference type="Pfam" id="PF08713">
    <property type="entry name" value="DNA_alkylation"/>
    <property type="match status" value="1"/>
</dbReference>
<gene>
    <name evidence="1" type="ORF">TFUB20_00901</name>
</gene>
<dbReference type="Proteomes" id="UP000182057">
    <property type="component" value="Unassembled WGS sequence"/>
</dbReference>
<dbReference type="RefSeq" id="WP_074449633.1">
    <property type="nucleotide sequence ID" value="NZ_FMMM01000031.1"/>
</dbReference>
<evidence type="ECO:0000313" key="1">
    <source>
        <dbReference type="EMBL" id="SCQ20018.1"/>
    </source>
</evidence>
<proteinExistence type="predicted"/>
<name>A0A1D3UGS4_TANFO</name>
<accession>A0A1D3UGS4</accession>
<evidence type="ECO:0000313" key="2">
    <source>
        <dbReference type="Proteomes" id="UP000182057"/>
    </source>
</evidence>
<dbReference type="InterPro" id="IPR014825">
    <property type="entry name" value="DNA_alkylation"/>
</dbReference>
<dbReference type="OrthoDB" id="9775346at2"/>
<dbReference type="CDD" id="cd06561">
    <property type="entry name" value="AlkD_like"/>
    <property type="match status" value="1"/>
</dbReference>
<dbReference type="PANTHER" id="PTHR34070">
    <property type="entry name" value="ARMADILLO-TYPE FOLD"/>
    <property type="match status" value="1"/>
</dbReference>
<organism evidence="1 2">
    <name type="scientific">Tannerella forsythia</name>
    <name type="common">Bacteroides forsythus</name>
    <dbReference type="NCBI Taxonomy" id="28112"/>
    <lineage>
        <taxon>Bacteria</taxon>
        <taxon>Pseudomonadati</taxon>
        <taxon>Bacteroidota</taxon>
        <taxon>Bacteroidia</taxon>
        <taxon>Bacteroidales</taxon>
        <taxon>Tannerellaceae</taxon>
        <taxon>Tannerella</taxon>
    </lineage>
</organism>
<sequence>MTADFIIAELQSVGTPAKAAHLQRFFKTGPGQYGEGDVFIGVVVPHIRSIAKANLGTPVSELHRLLRSDYHEARLCALLILTERFKKASEKERSEIYKFYLKHADRANNWDLVDLTCPTIVGLYLLDKERDILYRMAKSECLWEQRIAIVSTISFIRNGEFADTFALAEKLFSHPHDLIHKAVGWMLREVGKRDWESLTGFLEQHALRMPRTALRYAIEHYPEPQRQYFLQLKTVSRE</sequence>
<reference evidence="1 2" key="1">
    <citation type="submission" date="2016-09" db="EMBL/GenBank/DDBJ databases">
        <authorList>
            <person name="Capua I."/>
            <person name="De Benedictis P."/>
            <person name="Joannis T."/>
            <person name="Lombin L.H."/>
            <person name="Cattoli G."/>
        </authorList>
    </citation>
    <scope>NUCLEOTIDE SEQUENCE [LARGE SCALE GENOMIC DNA]</scope>
    <source>
        <strain evidence="1 2">UB20</strain>
    </source>
</reference>
<dbReference type="PANTHER" id="PTHR34070:SF1">
    <property type="entry name" value="DNA ALKYLATION REPAIR PROTEIN"/>
    <property type="match status" value="1"/>
</dbReference>
<dbReference type="AlphaFoldDB" id="A0A1D3UGS4"/>
<protein>
    <submittedName>
        <fullName evidence="1">DNA alkylation repair enzyme</fullName>
    </submittedName>
</protein>
<dbReference type="InterPro" id="IPR016024">
    <property type="entry name" value="ARM-type_fold"/>
</dbReference>